<sequence>MTKAGPKLSPVISILNMKGGVGKTTISAHVFRHLYIRLGKSTLLVDIDPQFNLTQTIIPQVLYEKHKQARRTIQAVMEPAPTASIFTVTTGLGPPPDVDEVSVGLRHITSDKSINLSVIPGDFGLVKYSLITDQAVLTPVRDRFLKFISETRAKRDLICIDCNPSSSFLTLCALMASTHILVPVRPDRYSILGLDLLEQFINELPNLVPKPKLIVLLNGVPTRGYDPTVENSLRAHPRFGPVTLSTVLHTTKLLEASPGYTGFATDKKQQWRITPRISAVVDELGTHLGLS</sequence>
<dbReference type="PANTHER" id="PTHR13696:SF99">
    <property type="entry name" value="COBYRINIC ACID AC-DIAMIDE SYNTHASE"/>
    <property type="match status" value="1"/>
</dbReference>
<dbReference type="InterPro" id="IPR027417">
    <property type="entry name" value="P-loop_NTPase"/>
</dbReference>
<dbReference type="EMBL" id="CP053084">
    <property type="protein sequence ID" value="QJR28281.1"/>
    <property type="molecule type" value="Genomic_DNA"/>
</dbReference>
<dbReference type="SUPFAM" id="SSF52540">
    <property type="entry name" value="P-loop containing nucleoside triphosphate hydrolases"/>
    <property type="match status" value="1"/>
</dbReference>
<dbReference type="RefSeq" id="WP_171096984.1">
    <property type="nucleotide sequence ID" value="NZ_CP053084.1"/>
</dbReference>
<feature type="domain" description="AAA" evidence="1">
    <location>
        <begin position="11"/>
        <end position="204"/>
    </location>
</feature>
<protein>
    <submittedName>
        <fullName evidence="2">ParA family protein</fullName>
    </submittedName>
</protein>
<evidence type="ECO:0000313" key="2">
    <source>
        <dbReference type="EMBL" id="QJR28281.1"/>
    </source>
</evidence>
<accession>A0ABX6N2J6</accession>
<dbReference type="InterPro" id="IPR025669">
    <property type="entry name" value="AAA_dom"/>
</dbReference>
<gene>
    <name evidence="2" type="ORF">HKT17_00455</name>
</gene>
<name>A0ABX6N2J6_9BURK</name>
<dbReference type="Pfam" id="PF13614">
    <property type="entry name" value="AAA_31"/>
    <property type="match status" value="1"/>
</dbReference>
<reference evidence="2 3" key="1">
    <citation type="submission" date="2020-05" db="EMBL/GenBank/DDBJ databases">
        <title>Compete genome of Limnobacter sp. SAORIC-580.</title>
        <authorList>
            <person name="Song J."/>
            <person name="Cho J.-C."/>
        </authorList>
    </citation>
    <scope>NUCLEOTIDE SEQUENCE [LARGE SCALE GENOMIC DNA]</scope>
    <source>
        <strain evidence="2 3">SAORIC-580</strain>
    </source>
</reference>
<keyword evidence="3" id="KW-1185">Reference proteome</keyword>
<dbReference type="InterPro" id="IPR050678">
    <property type="entry name" value="DNA_Partitioning_ATPase"/>
</dbReference>
<organism evidence="2 3">
    <name type="scientific">Limnobacter profundi</name>
    <dbReference type="NCBI Taxonomy" id="2732163"/>
    <lineage>
        <taxon>Bacteria</taxon>
        <taxon>Pseudomonadati</taxon>
        <taxon>Pseudomonadota</taxon>
        <taxon>Betaproteobacteria</taxon>
        <taxon>Burkholderiales</taxon>
        <taxon>Burkholderiaceae</taxon>
        <taxon>Limnobacter</taxon>
    </lineage>
</organism>
<evidence type="ECO:0000259" key="1">
    <source>
        <dbReference type="Pfam" id="PF13614"/>
    </source>
</evidence>
<evidence type="ECO:0000313" key="3">
    <source>
        <dbReference type="Proteomes" id="UP000501130"/>
    </source>
</evidence>
<dbReference type="Gene3D" id="3.40.50.300">
    <property type="entry name" value="P-loop containing nucleotide triphosphate hydrolases"/>
    <property type="match status" value="1"/>
</dbReference>
<proteinExistence type="predicted"/>
<dbReference type="CDD" id="cd02042">
    <property type="entry name" value="ParAB_family"/>
    <property type="match status" value="1"/>
</dbReference>
<dbReference type="PANTHER" id="PTHR13696">
    <property type="entry name" value="P-LOOP CONTAINING NUCLEOSIDE TRIPHOSPHATE HYDROLASE"/>
    <property type="match status" value="1"/>
</dbReference>
<dbReference type="Proteomes" id="UP000501130">
    <property type="component" value="Chromosome"/>
</dbReference>